<protein>
    <recommendedName>
        <fullName evidence="1">F-box domain-containing protein</fullName>
    </recommendedName>
</protein>
<dbReference type="AlphaFoldDB" id="A0AAD3XZR2"/>
<comment type="caution">
    <text evidence="2">The sequence shown here is derived from an EMBL/GenBank/DDBJ whole genome shotgun (WGS) entry which is preliminary data.</text>
</comment>
<dbReference type="Proteomes" id="UP001279734">
    <property type="component" value="Unassembled WGS sequence"/>
</dbReference>
<dbReference type="InterPro" id="IPR036047">
    <property type="entry name" value="F-box-like_dom_sf"/>
</dbReference>
<dbReference type="InterPro" id="IPR001810">
    <property type="entry name" value="F-box_dom"/>
</dbReference>
<dbReference type="PROSITE" id="PS50181">
    <property type="entry name" value="FBOX"/>
    <property type="match status" value="1"/>
</dbReference>
<name>A0AAD3XZR2_NEPGR</name>
<evidence type="ECO:0000313" key="3">
    <source>
        <dbReference type="Proteomes" id="UP001279734"/>
    </source>
</evidence>
<accession>A0AAD3XZR2</accession>
<dbReference type="SMART" id="SM00256">
    <property type="entry name" value="FBOX"/>
    <property type="match status" value="1"/>
</dbReference>
<sequence length="132" mass="15079">MDASPICHLPQDTLHMIFSTLPLRQIMICRSVCKFFNQTLTSSSFINFISTHRRSLSLLALRPSHHHSHHRHLHSYPSFHVFDVTSNKWIRFDLSFLPFRSVSPVTSSLGVVYLWGGSSELDNSLVVCNPDS</sequence>
<gene>
    <name evidence="2" type="ORF">Nepgr_024118</name>
</gene>
<dbReference type="SUPFAM" id="SSF81383">
    <property type="entry name" value="F-box domain"/>
    <property type="match status" value="1"/>
</dbReference>
<reference evidence="2" key="1">
    <citation type="submission" date="2023-05" db="EMBL/GenBank/DDBJ databases">
        <title>Nepenthes gracilis genome sequencing.</title>
        <authorList>
            <person name="Fukushima K."/>
        </authorList>
    </citation>
    <scope>NUCLEOTIDE SEQUENCE</scope>
    <source>
        <strain evidence="2">SING2019-196</strain>
    </source>
</reference>
<dbReference type="PANTHER" id="PTHR47719">
    <property type="entry name" value="SKP1-INTERACTING PARTNER 15"/>
    <property type="match status" value="1"/>
</dbReference>
<feature type="domain" description="F-box" evidence="1">
    <location>
        <begin position="3"/>
        <end position="49"/>
    </location>
</feature>
<evidence type="ECO:0000259" key="1">
    <source>
        <dbReference type="PROSITE" id="PS50181"/>
    </source>
</evidence>
<organism evidence="2 3">
    <name type="scientific">Nepenthes gracilis</name>
    <name type="common">Slender pitcher plant</name>
    <dbReference type="NCBI Taxonomy" id="150966"/>
    <lineage>
        <taxon>Eukaryota</taxon>
        <taxon>Viridiplantae</taxon>
        <taxon>Streptophyta</taxon>
        <taxon>Embryophyta</taxon>
        <taxon>Tracheophyta</taxon>
        <taxon>Spermatophyta</taxon>
        <taxon>Magnoliopsida</taxon>
        <taxon>eudicotyledons</taxon>
        <taxon>Gunneridae</taxon>
        <taxon>Pentapetalae</taxon>
        <taxon>Caryophyllales</taxon>
        <taxon>Nepenthaceae</taxon>
        <taxon>Nepenthes</taxon>
    </lineage>
</organism>
<dbReference type="Gene3D" id="1.20.1280.50">
    <property type="match status" value="1"/>
</dbReference>
<dbReference type="Pfam" id="PF00646">
    <property type="entry name" value="F-box"/>
    <property type="match status" value="1"/>
</dbReference>
<dbReference type="PANTHER" id="PTHR47719:SF2">
    <property type="entry name" value="SKP1-INTERACTING PARTNER 15"/>
    <property type="match status" value="1"/>
</dbReference>
<keyword evidence="3" id="KW-1185">Reference proteome</keyword>
<evidence type="ECO:0000313" key="2">
    <source>
        <dbReference type="EMBL" id="GMH22275.1"/>
    </source>
</evidence>
<dbReference type="EMBL" id="BSYO01000024">
    <property type="protein sequence ID" value="GMH22275.1"/>
    <property type="molecule type" value="Genomic_DNA"/>
</dbReference>
<proteinExistence type="predicted"/>